<name>A0AAV7L6S2_PLEWA</name>
<dbReference type="AlphaFoldDB" id="A0AAV7L6S2"/>
<reference evidence="1" key="1">
    <citation type="journal article" date="2022" name="bioRxiv">
        <title>Sequencing and chromosome-scale assembly of the giantPleurodeles waltlgenome.</title>
        <authorList>
            <person name="Brown T."/>
            <person name="Elewa A."/>
            <person name="Iarovenko S."/>
            <person name="Subramanian E."/>
            <person name="Araus A.J."/>
            <person name="Petzold A."/>
            <person name="Susuki M."/>
            <person name="Suzuki K.-i.T."/>
            <person name="Hayashi T."/>
            <person name="Toyoda A."/>
            <person name="Oliveira C."/>
            <person name="Osipova E."/>
            <person name="Leigh N.D."/>
            <person name="Simon A."/>
            <person name="Yun M.H."/>
        </authorList>
    </citation>
    <scope>NUCLEOTIDE SEQUENCE</scope>
    <source>
        <strain evidence="1">20211129_DDA</strain>
        <tissue evidence="1">Liver</tissue>
    </source>
</reference>
<gene>
    <name evidence="1" type="ORF">NDU88_006234</name>
</gene>
<protein>
    <submittedName>
        <fullName evidence="1">Uncharacterized protein</fullName>
    </submittedName>
</protein>
<proteinExistence type="predicted"/>
<organism evidence="1 2">
    <name type="scientific">Pleurodeles waltl</name>
    <name type="common">Iberian ribbed newt</name>
    <dbReference type="NCBI Taxonomy" id="8319"/>
    <lineage>
        <taxon>Eukaryota</taxon>
        <taxon>Metazoa</taxon>
        <taxon>Chordata</taxon>
        <taxon>Craniata</taxon>
        <taxon>Vertebrata</taxon>
        <taxon>Euteleostomi</taxon>
        <taxon>Amphibia</taxon>
        <taxon>Batrachia</taxon>
        <taxon>Caudata</taxon>
        <taxon>Salamandroidea</taxon>
        <taxon>Salamandridae</taxon>
        <taxon>Pleurodelinae</taxon>
        <taxon>Pleurodeles</taxon>
    </lineage>
</organism>
<dbReference type="Proteomes" id="UP001066276">
    <property type="component" value="Chromosome 12"/>
</dbReference>
<evidence type="ECO:0000313" key="1">
    <source>
        <dbReference type="EMBL" id="KAJ1086110.1"/>
    </source>
</evidence>
<sequence>MDRPPAVLRDSTTPFLLERCIALFCGSSVSARRERIVTAPAVPVAVDPHPLREEPVFLAWQNALPVCPQDTGRHLLVIIHCCDPDQASRVADCAANDTGRFSQARTAPRDRRWPLGKGCSRAMWTWVAACVHFPTEEEGASCRLSPDPRCIESSSATSGGR</sequence>
<dbReference type="EMBL" id="JANPWB010000016">
    <property type="protein sequence ID" value="KAJ1086110.1"/>
    <property type="molecule type" value="Genomic_DNA"/>
</dbReference>
<keyword evidence="2" id="KW-1185">Reference proteome</keyword>
<comment type="caution">
    <text evidence="1">The sequence shown here is derived from an EMBL/GenBank/DDBJ whole genome shotgun (WGS) entry which is preliminary data.</text>
</comment>
<accession>A0AAV7L6S2</accession>
<evidence type="ECO:0000313" key="2">
    <source>
        <dbReference type="Proteomes" id="UP001066276"/>
    </source>
</evidence>